<evidence type="ECO:0000256" key="1">
    <source>
        <dbReference type="ARBA" id="ARBA00022555"/>
    </source>
</evidence>
<dbReference type="Pfam" id="PF05833">
    <property type="entry name" value="NFACT_N"/>
    <property type="match status" value="1"/>
</dbReference>
<accession>A0A343JAV9</accession>
<dbReference type="GO" id="GO:0043023">
    <property type="term" value="F:ribosomal large subunit binding"/>
    <property type="evidence" value="ECO:0007669"/>
    <property type="project" value="UniProtKB-UniRule"/>
</dbReference>
<dbReference type="PANTHER" id="PTHR15239:SF6">
    <property type="entry name" value="RIBOSOME QUALITY CONTROL COMPLEX SUBUNIT NEMF"/>
    <property type="match status" value="1"/>
</dbReference>
<gene>
    <name evidence="5" type="primary">rqcH</name>
    <name evidence="7" type="ORF">BEN51_03980</name>
</gene>
<keyword evidence="4 5" id="KW-0648">Protein biosynthesis</keyword>
<evidence type="ECO:0000256" key="3">
    <source>
        <dbReference type="ARBA" id="ARBA00022884"/>
    </source>
</evidence>
<protein>
    <recommendedName>
        <fullName evidence="5">Rqc2 homolog RqcH</fullName>
        <shortName evidence="5">RqcH</shortName>
    </recommendedName>
</protein>
<feature type="domain" description="NFACT RNA-binding" evidence="6">
    <location>
        <begin position="457"/>
        <end position="551"/>
    </location>
</feature>
<dbReference type="GO" id="GO:0019843">
    <property type="term" value="F:rRNA binding"/>
    <property type="evidence" value="ECO:0007669"/>
    <property type="project" value="UniProtKB-UniRule"/>
</dbReference>
<name>A0A343JAV9_9CLOT</name>
<dbReference type="InterPro" id="IPR008532">
    <property type="entry name" value="NFACT_RNA-bd"/>
</dbReference>
<evidence type="ECO:0000256" key="5">
    <source>
        <dbReference type="HAMAP-Rule" id="MF_00844"/>
    </source>
</evidence>
<dbReference type="RefSeq" id="WP_119864803.1">
    <property type="nucleotide sequence ID" value="NZ_CP016786.1"/>
</dbReference>
<dbReference type="HAMAP" id="MF_00844_B">
    <property type="entry name" value="RqcH_B"/>
    <property type="match status" value="1"/>
</dbReference>
<comment type="function">
    <text evidence="5">Key component of the ribosome quality control system (RQC), a ribosome-associated complex that mediates the extraction of incompletely synthesized nascent chains from stalled ribosomes and their subsequent degradation. RqcH recruits Ala-charged tRNA, and with RqcP directs the elongation of stalled nascent chains on 50S ribosomal subunits, leading to non-templated C-terminal alanine extensions (Ala tail). The Ala tail promotes nascent chain degradation. May add between 1 and at least 8 Ala residues. Binds to stalled 50S ribosomal subunits.</text>
</comment>
<evidence type="ECO:0000259" key="6">
    <source>
        <dbReference type="Pfam" id="PF05670"/>
    </source>
</evidence>
<sequence length="589" mass="68231">MALDGIFLNSIVNELKASIIDAKIDKINQPEKDEVILTLRKDRKNIRLLISASSKFPRIHITNIIKPNPIKAPMFTMVMRKYLLGGKITDISQINGDRILMIQIENTDDLGFFSKYILIIEIMGRHSNISLVRERDNKIMECIKHISSDVNSYRILHPGIEYVYPPISNKLNPFNFNKEEFITFSSEINLDENFFSKAFTGVGKFLSKALYEKLSQDNNTINLEIIFNFFKNFIENLNNNFVFTIYSTKGLYKDFHCIEFPEKISEYKIIKFNSPSELLEEYYYIKDKQDRLSSRSTALQKLINTNIERCNNKNKKLNSILAEAKNKEKYKVQGDLLTSYIYILNKGMKEITLLNFFSEKTDDYITIELDENLSPSENIQKLYKKYNKLKKSEESALEQLEKNKEELDYLLSVLTNINNCDTYEEIDEIKKELIETGYLKSKGANKNAKNEKSSRAMHFISSEGIEIYVGKNNIQNEYLSLKFANKNHIWLHTKNIPGSHVILCTETPSDLSLKEAAIIAAYYSKGRDSSKIEIDYTKVKNLKKPNGAKPGMVIYYTNSSIIVRPQDFNNFKFEGNRIISCNQEIIDNN</sequence>
<comment type="similarity">
    <text evidence="5">Belongs to the NEMF family.</text>
</comment>
<reference evidence="7 8" key="1">
    <citation type="submission" date="2016-08" db="EMBL/GenBank/DDBJ databases">
        <title>Complete Genome Sequence Of The Indigo Reducing Clostridium isatidis DSM15098.</title>
        <authorList>
            <person name="Little G.T."/>
            <person name="Minton N.P."/>
        </authorList>
    </citation>
    <scope>NUCLEOTIDE SEQUENCE [LARGE SCALE GENOMIC DNA]</scope>
    <source>
        <strain evidence="7 8">DSM 15098</strain>
    </source>
</reference>
<dbReference type="GO" id="GO:0000049">
    <property type="term" value="F:tRNA binding"/>
    <property type="evidence" value="ECO:0007669"/>
    <property type="project" value="UniProtKB-UniRule"/>
</dbReference>
<dbReference type="Gene3D" id="2.30.310.10">
    <property type="entry name" value="ibrinogen binding protein from staphylococcus aureus domain"/>
    <property type="match status" value="1"/>
</dbReference>
<keyword evidence="8" id="KW-1185">Reference proteome</keyword>
<dbReference type="Proteomes" id="UP000264883">
    <property type="component" value="Chromosome"/>
</dbReference>
<dbReference type="EMBL" id="CP016786">
    <property type="protein sequence ID" value="ASW42667.1"/>
    <property type="molecule type" value="Genomic_DNA"/>
</dbReference>
<evidence type="ECO:0000256" key="2">
    <source>
        <dbReference type="ARBA" id="ARBA00022730"/>
    </source>
</evidence>
<dbReference type="AlphaFoldDB" id="A0A343JAV9"/>
<keyword evidence="2 5" id="KW-0699">rRNA-binding</keyword>
<dbReference type="KEGG" id="cia:BEN51_03980"/>
<dbReference type="FunFam" id="2.30.310.10:FF:000004">
    <property type="entry name" value="Fibronectin-binding protein A"/>
    <property type="match status" value="1"/>
</dbReference>
<dbReference type="OrthoDB" id="9766163at2"/>
<evidence type="ECO:0000313" key="7">
    <source>
        <dbReference type="EMBL" id="ASW42667.1"/>
    </source>
</evidence>
<feature type="coiled-coil region" evidence="5">
    <location>
        <begin position="379"/>
        <end position="417"/>
    </location>
</feature>
<comment type="subunit">
    <text evidence="5">Associates with stalled 50S ribosomal subunits. Binds to RqcP.</text>
</comment>
<keyword evidence="1 5" id="KW-0820">tRNA-binding</keyword>
<keyword evidence="3 5" id="KW-0694">RNA-binding</keyword>
<dbReference type="InterPro" id="IPR043682">
    <property type="entry name" value="RqcH_bacterial"/>
</dbReference>
<evidence type="ECO:0000256" key="4">
    <source>
        <dbReference type="ARBA" id="ARBA00022917"/>
    </source>
</evidence>
<dbReference type="GO" id="GO:1990112">
    <property type="term" value="C:RQC complex"/>
    <property type="evidence" value="ECO:0007669"/>
    <property type="project" value="TreeGrafter"/>
</dbReference>
<dbReference type="InterPro" id="IPR051608">
    <property type="entry name" value="RQC_Subunit_NEMF"/>
</dbReference>
<dbReference type="Pfam" id="PF05670">
    <property type="entry name" value="NFACT-R_1"/>
    <property type="match status" value="1"/>
</dbReference>
<evidence type="ECO:0000313" key="8">
    <source>
        <dbReference type="Proteomes" id="UP000264883"/>
    </source>
</evidence>
<organism evidence="7 8">
    <name type="scientific">Clostridium isatidis</name>
    <dbReference type="NCBI Taxonomy" id="182773"/>
    <lineage>
        <taxon>Bacteria</taxon>
        <taxon>Bacillati</taxon>
        <taxon>Bacillota</taxon>
        <taxon>Clostridia</taxon>
        <taxon>Eubacteriales</taxon>
        <taxon>Clostridiaceae</taxon>
        <taxon>Clostridium</taxon>
    </lineage>
</organism>
<dbReference type="GO" id="GO:0072344">
    <property type="term" value="P:rescue of stalled ribosome"/>
    <property type="evidence" value="ECO:0007669"/>
    <property type="project" value="UniProtKB-UniRule"/>
</dbReference>
<dbReference type="PANTHER" id="PTHR15239">
    <property type="entry name" value="NUCLEAR EXPORT MEDIATOR FACTOR NEMF"/>
    <property type="match status" value="1"/>
</dbReference>
<proteinExistence type="inferred from homology"/>
<keyword evidence="5" id="KW-0175">Coiled coil</keyword>